<keyword evidence="1" id="KW-1133">Transmembrane helix</keyword>
<proteinExistence type="predicted"/>
<reference evidence="3" key="1">
    <citation type="journal article" date="2019" name="Int. J. Syst. Evol. Microbiol.">
        <title>The Global Catalogue of Microorganisms (GCM) 10K type strain sequencing project: providing services to taxonomists for standard genome sequencing and annotation.</title>
        <authorList>
            <consortium name="The Broad Institute Genomics Platform"/>
            <consortium name="The Broad Institute Genome Sequencing Center for Infectious Disease"/>
            <person name="Wu L."/>
            <person name="Ma J."/>
        </authorList>
    </citation>
    <scope>NUCLEOTIDE SEQUENCE [LARGE SCALE GENOMIC DNA]</scope>
    <source>
        <strain evidence="3">CECT 8289</strain>
    </source>
</reference>
<protein>
    <submittedName>
        <fullName evidence="2">Uncharacterized protein</fullName>
    </submittedName>
</protein>
<feature type="transmembrane region" description="Helical" evidence="1">
    <location>
        <begin position="175"/>
        <end position="196"/>
    </location>
</feature>
<name>A0ABV8QT51_9BACT</name>
<evidence type="ECO:0000256" key="1">
    <source>
        <dbReference type="SAM" id="Phobius"/>
    </source>
</evidence>
<keyword evidence="1" id="KW-0812">Transmembrane</keyword>
<gene>
    <name evidence="2" type="ORF">ACFOWM_10395</name>
</gene>
<sequence>MNNENDILQELQSLNSALQNVPKHRCYEVPTGYFETILPQFKARLMVDASKTTAAQFKVPDGYFEQLPINIMQKIKMATLEDDVVEETKNIAPIVAGIGNQNIYQVPQGYFENTNNTPAANTTEVYHETAAIAPIVANIGKRNMYQVPQGYFENTIQPMVVKPAKVVSIKKANHFFKYAAAAVIAGVLSVTALNIFSTKTTNTNMPSANATAAIVQSGNAIIANNNFDEALANITDKEIEQYLQQNGQDVTAALVASSTDDAALPEATDYLLDENTLDKYLQENNLKN</sequence>
<accession>A0ABV8QT51</accession>
<keyword evidence="1" id="KW-0472">Membrane</keyword>
<evidence type="ECO:0000313" key="3">
    <source>
        <dbReference type="Proteomes" id="UP001595907"/>
    </source>
</evidence>
<dbReference type="EMBL" id="JBHSCZ010000002">
    <property type="protein sequence ID" value="MFC4263289.1"/>
    <property type="molecule type" value="Genomic_DNA"/>
</dbReference>
<comment type="caution">
    <text evidence="2">The sequence shown here is derived from an EMBL/GenBank/DDBJ whole genome shotgun (WGS) entry which is preliminary data.</text>
</comment>
<keyword evidence="3" id="KW-1185">Reference proteome</keyword>
<organism evidence="2 3">
    <name type="scientific">Ferruginibacter yonginensis</name>
    <dbReference type="NCBI Taxonomy" id="1310416"/>
    <lineage>
        <taxon>Bacteria</taxon>
        <taxon>Pseudomonadati</taxon>
        <taxon>Bacteroidota</taxon>
        <taxon>Chitinophagia</taxon>
        <taxon>Chitinophagales</taxon>
        <taxon>Chitinophagaceae</taxon>
        <taxon>Ferruginibacter</taxon>
    </lineage>
</organism>
<evidence type="ECO:0000313" key="2">
    <source>
        <dbReference type="EMBL" id="MFC4263289.1"/>
    </source>
</evidence>
<dbReference type="RefSeq" id="WP_379709655.1">
    <property type="nucleotide sequence ID" value="NZ_JBHSCZ010000002.1"/>
</dbReference>
<dbReference type="Proteomes" id="UP001595907">
    <property type="component" value="Unassembled WGS sequence"/>
</dbReference>